<dbReference type="InterPro" id="IPR013187">
    <property type="entry name" value="F-box-assoc_dom_typ3"/>
</dbReference>
<dbReference type="Pfam" id="PF00646">
    <property type="entry name" value="F-box"/>
    <property type="match status" value="1"/>
</dbReference>
<dbReference type="InterPro" id="IPR017451">
    <property type="entry name" value="F-box-assoc_interact_dom"/>
</dbReference>
<sequence length="376" mass="42761">MKFQRYTHKAVNNDVVLEILLHLPVRSLLRFRAVCKFWCDAIGSQHFTKLHTERGNKAREACLQFSLLGNFRNLKVSMKLLDMRKSYDLMTCDAMGLCRVVGTVKGLICIRRCLAWLPLSMCNTFFGKIKTLPLSPTLFSHSYECTISQYVGVGFNDEDYKVVQLLSCVEHGRLQASLYSRRANSWRELGIDQELQVVGPIKSLCKNDSSAHWEAQIGDERVILSFDMKNEVFQTITISGGVLELFPDRPLILAMLDEFSFLVLESRGEGSELIWNHESTYCGIMPIWRSDDCVVFKNCDCGLKKCDFVVLSDDCVDFKNCDCVVLGFPGKDDVVLYNYRARKFIGHLKVPAYPNIIEPANSNIELIEYQGSLVSP</sequence>
<comment type="caution">
    <text evidence="2">The sequence shown here is derived from an EMBL/GenBank/DDBJ whole genome shotgun (WGS) entry which is preliminary data.</text>
</comment>
<dbReference type="SUPFAM" id="SSF81383">
    <property type="entry name" value="F-box domain"/>
    <property type="match status" value="1"/>
</dbReference>
<dbReference type="PANTHER" id="PTHR31672">
    <property type="entry name" value="BNACNNG10540D PROTEIN"/>
    <property type="match status" value="1"/>
</dbReference>
<dbReference type="Proteomes" id="UP000298416">
    <property type="component" value="Unassembled WGS sequence"/>
</dbReference>
<gene>
    <name evidence="2" type="ORF">SASPL_147888</name>
</gene>
<dbReference type="Gene3D" id="1.20.1280.50">
    <property type="match status" value="1"/>
</dbReference>
<dbReference type="InterPro" id="IPR001810">
    <property type="entry name" value="F-box_dom"/>
</dbReference>
<accession>A0A8X8Z749</accession>
<dbReference type="AlphaFoldDB" id="A0A8X8Z749"/>
<evidence type="ECO:0000313" key="3">
    <source>
        <dbReference type="Proteomes" id="UP000298416"/>
    </source>
</evidence>
<organism evidence="2">
    <name type="scientific">Salvia splendens</name>
    <name type="common">Scarlet sage</name>
    <dbReference type="NCBI Taxonomy" id="180675"/>
    <lineage>
        <taxon>Eukaryota</taxon>
        <taxon>Viridiplantae</taxon>
        <taxon>Streptophyta</taxon>
        <taxon>Embryophyta</taxon>
        <taxon>Tracheophyta</taxon>
        <taxon>Spermatophyta</taxon>
        <taxon>Magnoliopsida</taxon>
        <taxon>eudicotyledons</taxon>
        <taxon>Gunneridae</taxon>
        <taxon>Pentapetalae</taxon>
        <taxon>asterids</taxon>
        <taxon>lamiids</taxon>
        <taxon>Lamiales</taxon>
        <taxon>Lamiaceae</taxon>
        <taxon>Nepetoideae</taxon>
        <taxon>Mentheae</taxon>
        <taxon>Salviinae</taxon>
        <taxon>Salvia</taxon>
        <taxon>Salvia subgen. Calosphace</taxon>
        <taxon>core Calosphace</taxon>
    </lineage>
</organism>
<dbReference type="Pfam" id="PF08268">
    <property type="entry name" value="FBA_3"/>
    <property type="match status" value="1"/>
</dbReference>
<dbReference type="EMBL" id="PNBA02000018">
    <property type="protein sequence ID" value="KAG6393644.1"/>
    <property type="molecule type" value="Genomic_DNA"/>
</dbReference>
<proteinExistence type="predicted"/>
<dbReference type="NCBIfam" id="TIGR01640">
    <property type="entry name" value="F_box_assoc_1"/>
    <property type="match status" value="1"/>
</dbReference>
<dbReference type="PANTHER" id="PTHR31672:SF13">
    <property type="entry name" value="F-BOX PROTEIN CPR30-LIKE"/>
    <property type="match status" value="1"/>
</dbReference>
<keyword evidence="3" id="KW-1185">Reference proteome</keyword>
<evidence type="ECO:0000259" key="1">
    <source>
        <dbReference type="SMART" id="SM00256"/>
    </source>
</evidence>
<reference evidence="2" key="1">
    <citation type="submission" date="2018-01" db="EMBL/GenBank/DDBJ databases">
        <authorList>
            <person name="Mao J.F."/>
        </authorList>
    </citation>
    <scope>NUCLEOTIDE SEQUENCE</scope>
    <source>
        <strain evidence="2">Huo1</strain>
        <tissue evidence="2">Leaf</tissue>
    </source>
</reference>
<dbReference type="InterPro" id="IPR050796">
    <property type="entry name" value="SCF_F-box_component"/>
</dbReference>
<name>A0A8X8Z749_SALSN</name>
<feature type="domain" description="F-box" evidence="1">
    <location>
        <begin position="11"/>
        <end position="51"/>
    </location>
</feature>
<protein>
    <recommendedName>
        <fullName evidence="1">F-box domain-containing protein</fullName>
    </recommendedName>
</protein>
<dbReference type="InterPro" id="IPR036047">
    <property type="entry name" value="F-box-like_dom_sf"/>
</dbReference>
<evidence type="ECO:0000313" key="2">
    <source>
        <dbReference type="EMBL" id="KAG6393644.1"/>
    </source>
</evidence>
<reference evidence="2" key="2">
    <citation type="submission" date="2020-08" db="EMBL/GenBank/DDBJ databases">
        <title>Plant Genome Project.</title>
        <authorList>
            <person name="Zhang R.-G."/>
        </authorList>
    </citation>
    <scope>NUCLEOTIDE SEQUENCE</scope>
    <source>
        <strain evidence="2">Huo1</strain>
        <tissue evidence="2">Leaf</tissue>
    </source>
</reference>
<dbReference type="SMART" id="SM00256">
    <property type="entry name" value="FBOX"/>
    <property type="match status" value="1"/>
</dbReference>